<dbReference type="RefSeq" id="WP_170152399.1">
    <property type="nucleotide sequence ID" value="NZ_QZEV01000196.1"/>
</dbReference>
<comment type="caution">
    <text evidence="1">The sequence shown here is derived from an EMBL/GenBank/DDBJ whole genome shotgun (WGS) entry which is preliminary data.</text>
</comment>
<proteinExistence type="predicted"/>
<sequence>VIVDMCGWAKGYDFNRSAAFPMPPSDRNHGLYLTFSCRDLTLRDTVISQNASCGTQIRCGGYYERLLALDNNISLAIHSGTQLGPINQFSTLADSVVFGAAHKRVASFQGALNVGLDVSGFQTTQVGNVVAHRANPDDREEYDNRTNYVRPEWTGGAPYSSAGRFYFNDTQVWEWREDANARPRNENVDGLDFKTLQETTIHRYAGQKTGKTWASIDAFIDWLEVQGDIAAAVRETIGWTKSRFGRPIPQRTAPAELTFLPDDRMDGFRWDNRRNWITETLPGTHVADTANLAGNMVRFGTLTSSIAALTFGGGTLDVSSGRLTVGTVLDAAKVSIQTSGQLVLGASKAPLAIDAKAGRVVLAGAADQLHMTVEGTAQALLGPDAVVPVGSTLLLDGPRVMAGWDGTGTAKLTVRGRLEFGAGATVEVGDALYKQRLVDPGNPILASDSGLTGSMSGFEERSRRSLNRVHLYDLSALPTVGEKLTVGYTEYVADDGDYNTMQTVTVTSILSRSLPQLTRFRSGMIGTGLAEPTVTAEMVLAAGSQIAIKGRHLLPAGTYDLTGAGVTVVDQGATLPAGVTVTGGRLQLVIS</sequence>
<protein>
    <submittedName>
        <fullName evidence="1">Uncharacterized protein</fullName>
    </submittedName>
</protein>
<accession>A0A418ZP98</accession>
<feature type="non-terminal residue" evidence="1">
    <location>
        <position position="1"/>
    </location>
</feature>
<organism evidence="1 2">
    <name type="scientific">Paracoccus aestuarii</name>
    <dbReference type="NCBI Taxonomy" id="453842"/>
    <lineage>
        <taxon>Bacteria</taxon>
        <taxon>Pseudomonadati</taxon>
        <taxon>Pseudomonadota</taxon>
        <taxon>Alphaproteobacteria</taxon>
        <taxon>Rhodobacterales</taxon>
        <taxon>Paracoccaceae</taxon>
        <taxon>Paracoccus</taxon>
    </lineage>
</organism>
<dbReference type="AlphaFoldDB" id="A0A418ZP98"/>
<name>A0A418ZP98_9RHOB</name>
<gene>
    <name evidence="1" type="ORF">D3P06_18605</name>
</gene>
<reference evidence="1 2" key="1">
    <citation type="submission" date="2018-09" db="EMBL/GenBank/DDBJ databases">
        <title>Paracoccus onubensis nov. sp. a moderate halophilic bacterium isolated from Gruta de las Maravillas (Aracena, Spain).</title>
        <authorList>
            <person name="Jurado V."/>
            <person name="Gutierrez-Patricio S."/>
            <person name="Gonzalez-Pimentel J.L."/>
            <person name="Laiz L."/>
            <person name="Saiz-Jimenez C."/>
        </authorList>
    </citation>
    <scope>NUCLEOTIDE SEQUENCE [LARGE SCALE GENOMIC DNA]</scope>
    <source>
        <strain evidence="1 2">DSM 19484</strain>
    </source>
</reference>
<keyword evidence="2" id="KW-1185">Reference proteome</keyword>
<dbReference type="EMBL" id="QZEV01000196">
    <property type="protein sequence ID" value="RJK94501.1"/>
    <property type="molecule type" value="Genomic_DNA"/>
</dbReference>
<evidence type="ECO:0000313" key="2">
    <source>
        <dbReference type="Proteomes" id="UP000285530"/>
    </source>
</evidence>
<dbReference type="Proteomes" id="UP000285530">
    <property type="component" value="Unassembled WGS sequence"/>
</dbReference>
<evidence type="ECO:0000313" key="1">
    <source>
        <dbReference type="EMBL" id="RJK94501.1"/>
    </source>
</evidence>